<evidence type="ECO:0000256" key="1">
    <source>
        <dbReference type="SAM" id="Phobius"/>
    </source>
</evidence>
<feature type="transmembrane region" description="Helical" evidence="1">
    <location>
        <begin position="135"/>
        <end position="158"/>
    </location>
</feature>
<organism evidence="2 3">
    <name type="scientific">Lachancea fermentati</name>
    <name type="common">Zygosaccharomyces fermentati</name>
    <dbReference type="NCBI Taxonomy" id="4955"/>
    <lineage>
        <taxon>Eukaryota</taxon>
        <taxon>Fungi</taxon>
        <taxon>Dikarya</taxon>
        <taxon>Ascomycota</taxon>
        <taxon>Saccharomycotina</taxon>
        <taxon>Saccharomycetes</taxon>
        <taxon>Saccharomycetales</taxon>
        <taxon>Saccharomycetaceae</taxon>
        <taxon>Lachancea</taxon>
    </lineage>
</organism>
<dbReference type="AlphaFoldDB" id="A0A1G4M6R5"/>
<feature type="transmembrane region" description="Helical" evidence="1">
    <location>
        <begin position="6"/>
        <end position="24"/>
    </location>
</feature>
<evidence type="ECO:0000313" key="3">
    <source>
        <dbReference type="Proteomes" id="UP000190831"/>
    </source>
</evidence>
<keyword evidence="1" id="KW-0472">Membrane</keyword>
<dbReference type="STRING" id="4955.A0A1G4M6R5"/>
<dbReference type="EMBL" id="LT598487">
    <property type="protein sequence ID" value="SCV99490.1"/>
    <property type="molecule type" value="Genomic_DNA"/>
</dbReference>
<reference evidence="2 3" key="1">
    <citation type="submission" date="2016-03" db="EMBL/GenBank/DDBJ databases">
        <authorList>
            <person name="Devillers H."/>
        </authorList>
    </citation>
    <scope>NUCLEOTIDE SEQUENCE [LARGE SCALE GENOMIC DNA]</scope>
    <source>
        <strain evidence="2">CBS 6772</strain>
    </source>
</reference>
<keyword evidence="3" id="KW-1185">Reference proteome</keyword>
<accession>A0A1G4M6R5</accession>
<keyword evidence="1" id="KW-0812">Transmembrane</keyword>
<proteinExistence type="predicted"/>
<evidence type="ECO:0000313" key="2">
    <source>
        <dbReference type="EMBL" id="SCV99490.1"/>
    </source>
</evidence>
<sequence>MILDISIKWVLSAICMLIATIWLINKIVIDSKRDLHPVALQEQSNIAPVRKEHETAVYRNFTVPPGFPLTTGLGLSLGYKIRNGNFGDIWASIMSLSKGHNKIEFESQSHTLGEINSIAKQILVLLREKSPQGRVGIVTPVYTFSGFTFAIAGLMGSLEGIVPHFLISIPRQKMDLDVLVVDSWKSFSMMNGSHEWYKLVIVCDDQKANPNQKDTNNVLCLAELISNAEEDLVFDYSPPTDNSHDSKIMAYFSSPWNHVNSFTHMALVSSVAAFIKSFPIGTELTDEDNLSIVVEDHLKGAYSIQIWNKVLAVLLHGGSVFFVPASNFERTLNSKTTLLDVDGSSKLIDSLSQTPCSLWNRVKLSWSQALLSEGLFSSFACQSPVFRNLRCIYLREQTSNVQEVTALRDDIPKLKKGIKKTISSGKLNYLRALTGARAVKELCSPYVVMGPIAHTNFFDYRVFPRSVDESFAFYGSICTSLEAKLVDTDENPDLTVQKRQGMLCIRGFTIGRPVESERLERALKVIEKFDGGEGWMPMLGVFCVWGNDGCLYEYK</sequence>
<gene>
    <name evidence="2" type="ORF">LAFE_0A04302G</name>
</gene>
<name>A0A1G4M6R5_LACFM</name>
<dbReference type="OMA" id="ADWNIYT"/>
<protein>
    <submittedName>
        <fullName evidence="2">LAFE_0A04302g1_1</fullName>
    </submittedName>
</protein>
<keyword evidence="1" id="KW-1133">Transmembrane helix</keyword>
<dbReference type="Proteomes" id="UP000190831">
    <property type="component" value="Chromosome A"/>
</dbReference>
<dbReference type="OrthoDB" id="4138492at2759"/>